<dbReference type="OrthoDB" id="3237250at2759"/>
<protein>
    <submittedName>
        <fullName evidence="2">Uncharacterized protein</fullName>
    </submittedName>
</protein>
<feature type="compositionally biased region" description="Acidic residues" evidence="1">
    <location>
        <begin position="420"/>
        <end position="429"/>
    </location>
</feature>
<gene>
    <name evidence="2" type="ORF">CVT26_014321</name>
</gene>
<dbReference type="EMBL" id="NHYE01004816">
    <property type="protein sequence ID" value="PPQ81890.1"/>
    <property type="molecule type" value="Genomic_DNA"/>
</dbReference>
<sequence>MPLTKNQVPPSNSFPQCKGDYPRKLEVRGGDGYFTSPNTSLPPPEVCPPVTCSSKLSPSDLRHRRWSLDCHPYLAFIPTSAFTSNLKLWFLTPAKEVRLVQGSYGWHLPTEVAKKWKEFEQTTRKVAQFLDACILKKHPQFCGLWTAPEKPGSFGYFEAHKSESEARQSLVKSLDAFIIHIAYMAFLNCLLSADPLCSNSRKSIDDIITAYSSERLSLNLHPAWIQTCLPPLIDLQSSRVGCVIDVSSCTWIGLVPYLVEVDIPVWLYWGSPPFKPIDRYIIPWATSLIPSCRTVAKPVIESQQAASRPFPRVEEGSGQRPGETMRAYFERRKKHNAQVRAKEKPTQRRKRLGKAKQQAGKPAPGHRGPTVYKWEMVDGVRIRQVLTRGQVDESWGHIPKRKKFYDPYSNQYDCCSEWSFDPDDHDDDLPAPNPIPWDPDDSDEDFDLHEELRKQLPHKPSSSRKNVTPERCVVDDVGASSTSNLLAPHPESHHVDDTGTSSTSNNLSAEAKSHHIIEAGTPASVPSGLPGDSERVDVSATTQLLTEGQEDQEMVDNSKVDELVTSMLVDRHSDAGVVYSESPTTEPLQEDQEMVDDQNVGGPLTSLPSMVLLPTLRWASTGGFVMVGDAGTARALEGPLEAASSPMAFPASQSGQNSSTASCPEGLEAEDIPDLYAASMQAVLDMTPIATSVISLPDQDTFSDLIYSRFGYILDEFPYTGLPPSFGAPTHVYQNWQTVLYTVGGKGLLDSEKPQPAFADFLYVLTTAEDVFRDMPSKFWDLSSENHHALERIDTDALHFLIEICRTRKNGGTWCLLHPKESPAGSWFVGLAPSSALECIRRGLGPSDIDVVDFLIDHGISFRTFTRLPGIPRTPHFQHSRNPDRPILGFRQKGYIFDLADYAAYEALRDRILTLSPQGRRALSYGGIIARLARDVLPNSSIYSGPSSSALDGSETLFEDNVGVFVDDALSDSMLDLITGTYRVYTNKGNQTEVVSWFPRVNVWAAAGLNVGYWTRDCKQWFAGRRDEILSQGASPLNATTWRKALRMNRKGPEVLFTTESAALAYLESSPGHVLRL</sequence>
<feature type="region of interest" description="Disordered" evidence="1">
    <location>
        <begin position="645"/>
        <end position="666"/>
    </location>
</feature>
<feature type="region of interest" description="Disordered" evidence="1">
    <location>
        <begin position="334"/>
        <end position="370"/>
    </location>
</feature>
<evidence type="ECO:0000313" key="3">
    <source>
        <dbReference type="Proteomes" id="UP000284706"/>
    </source>
</evidence>
<comment type="caution">
    <text evidence="2">The sequence shown here is derived from an EMBL/GenBank/DDBJ whole genome shotgun (WGS) entry which is preliminary data.</text>
</comment>
<dbReference type="Proteomes" id="UP000284706">
    <property type="component" value="Unassembled WGS sequence"/>
</dbReference>
<name>A0A409WTP5_9AGAR</name>
<evidence type="ECO:0000313" key="2">
    <source>
        <dbReference type="EMBL" id="PPQ81890.1"/>
    </source>
</evidence>
<keyword evidence="3" id="KW-1185">Reference proteome</keyword>
<feature type="region of interest" description="Disordered" evidence="1">
    <location>
        <begin position="480"/>
        <end position="506"/>
    </location>
</feature>
<reference evidence="2 3" key="1">
    <citation type="journal article" date="2018" name="Evol. Lett.">
        <title>Horizontal gene cluster transfer increased hallucinogenic mushroom diversity.</title>
        <authorList>
            <person name="Reynolds H.T."/>
            <person name="Vijayakumar V."/>
            <person name="Gluck-Thaler E."/>
            <person name="Korotkin H.B."/>
            <person name="Matheny P.B."/>
            <person name="Slot J.C."/>
        </authorList>
    </citation>
    <scope>NUCLEOTIDE SEQUENCE [LARGE SCALE GENOMIC DNA]</scope>
    <source>
        <strain evidence="2 3">SRW20</strain>
    </source>
</reference>
<feature type="region of interest" description="Disordered" evidence="1">
    <location>
        <begin position="419"/>
        <end position="445"/>
    </location>
</feature>
<dbReference type="InParanoid" id="A0A409WTP5"/>
<organism evidence="2 3">
    <name type="scientific">Gymnopilus dilepis</name>
    <dbReference type="NCBI Taxonomy" id="231916"/>
    <lineage>
        <taxon>Eukaryota</taxon>
        <taxon>Fungi</taxon>
        <taxon>Dikarya</taxon>
        <taxon>Basidiomycota</taxon>
        <taxon>Agaricomycotina</taxon>
        <taxon>Agaricomycetes</taxon>
        <taxon>Agaricomycetidae</taxon>
        <taxon>Agaricales</taxon>
        <taxon>Agaricineae</taxon>
        <taxon>Hymenogastraceae</taxon>
        <taxon>Gymnopilus</taxon>
    </lineage>
</organism>
<dbReference type="STRING" id="231916.A0A409WTP5"/>
<dbReference type="AlphaFoldDB" id="A0A409WTP5"/>
<proteinExistence type="predicted"/>
<evidence type="ECO:0000256" key="1">
    <source>
        <dbReference type="SAM" id="MobiDB-lite"/>
    </source>
</evidence>
<accession>A0A409WTP5</accession>
<feature type="compositionally biased region" description="Polar residues" evidence="1">
    <location>
        <begin position="651"/>
        <end position="662"/>
    </location>
</feature>